<name>A0A4Q7E8D6_9CYAN</name>
<dbReference type="OrthoDB" id="530270at2"/>
<evidence type="ECO:0000256" key="1">
    <source>
        <dbReference type="SAM" id="Phobius"/>
    </source>
</evidence>
<keyword evidence="1" id="KW-0812">Transmembrane</keyword>
<dbReference type="AlphaFoldDB" id="A0A4Q7E8D6"/>
<accession>A0A4Q7E8D6</accession>
<evidence type="ECO:0000313" key="3">
    <source>
        <dbReference type="Proteomes" id="UP000292459"/>
    </source>
</evidence>
<evidence type="ECO:0000313" key="2">
    <source>
        <dbReference type="EMBL" id="RZM78808.1"/>
    </source>
</evidence>
<organism evidence="2 3">
    <name type="scientific">Leptolyngbya iicbica LK</name>
    <dbReference type="NCBI Taxonomy" id="2294035"/>
    <lineage>
        <taxon>Bacteria</taxon>
        <taxon>Bacillati</taxon>
        <taxon>Cyanobacteriota</taxon>
        <taxon>Cyanophyceae</taxon>
        <taxon>Leptolyngbyales</taxon>
        <taxon>Leptolyngbyaceae</taxon>
        <taxon>Leptolyngbya group</taxon>
        <taxon>Leptolyngbya</taxon>
        <taxon>Leptolyngbya iicbica</taxon>
    </lineage>
</organism>
<dbReference type="EMBL" id="QVFV01000002">
    <property type="protein sequence ID" value="RZM78808.1"/>
    <property type="molecule type" value="Genomic_DNA"/>
</dbReference>
<keyword evidence="1" id="KW-0472">Membrane</keyword>
<keyword evidence="3" id="KW-1185">Reference proteome</keyword>
<feature type="transmembrane region" description="Helical" evidence="1">
    <location>
        <begin position="12"/>
        <end position="30"/>
    </location>
</feature>
<comment type="caution">
    <text evidence="2">The sequence shown here is derived from an EMBL/GenBank/DDBJ whole genome shotgun (WGS) entry which is preliminary data.</text>
</comment>
<protein>
    <submittedName>
        <fullName evidence="2">Uncharacterized protein</fullName>
    </submittedName>
</protein>
<dbReference type="Proteomes" id="UP000292459">
    <property type="component" value="Unassembled WGS sequence"/>
</dbReference>
<keyword evidence="1" id="KW-1133">Transmembrane helix</keyword>
<sequence>MSIRWRSAFRYPQTTFLLVGAGLGFLALVVFTGFQWVGVVVGAIIAVGMLGAWFFQFRGDRLNTTGNLLDRTVMLEHLDAISAKFPGIDMQSPWVNAYQWSSESQTAAAEIAERDSTLIPDLLEALYTVEGLAANIAGSTVALEQVQTEQYRTLTQQQLEKSCDRLQETHHQLQALRDQIVLAQLSADANASVALPDRLQLLIEANKTTLQTAADDPT</sequence>
<proteinExistence type="predicted"/>
<reference evidence="2 3" key="1">
    <citation type="submission" date="2018-11" db="EMBL/GenBank/DDBJ databases">
        <title>Whole genome sequencing of an environmental sample.</title>
        <authorList>
            <person name="Sarangi A.N."/>
            <person name="Singh D."/>
            <person name="Tripathy S."/>
        </authorList>
    </citation>
    <scope>NUCLEOTIDE SEQUENCE [LARGE SCALE GENOMIC DNA]</scope>
    <source>
        <strain evidence="2 3">Lakshadweep</strain>
    </source>
</reference>
<gene>
    <name evidence="2" type="ORF">DYY88_08425</name>
</gene>
<feature type="transmembrane region" description="Helical" evidence="1">
    <location>
        <begin position="36"/>
        <end position="55"/>
    </location>
</feature>
<dbReference type="RefSeq" id="WP_130199371.1">
    <property type="nucleotide sequence ID" value="NZ_QVFV01000002.1"/>
</dbReference>